<protein>
    <submittedName>
        <fullName evidence="1">Phage protein</fullName>
    </submittedName>
</protein>
<dbReference type="PATRIC" id="fig|1300345.3.peg.1007"/>
<proteinExistence type="predicted"/>
<dbReference type="STRING" id="1300345.LF41_2438"/>
<comment type="caution">
    <text evidence="1">The sequence shown here is derived from an EMBL/GenBank/DDBJ whole genome shotgun (WGS) entry which is preliminary data.</text>
</comment>
<accession>A0A0A2WIB4</accession>
<keyword evidence="2" id="KW-1185">Reference proteome</keyword>
<dbReference type="EMBL" id="JRKJ01000005">
    <property type="protein sequence ID" value="KGQ19931.1"/>
    <property type="molecule type" value="Genomic_DNA"/>
</dbReference>
<reference evidence="1 2" key="1">
    <citation type="submission" date="2014-09" db="EMBL/GenBank/DDBJ databases">
        <title>Genome sequences of Lysobacter dokdonensis DS-58.</title>
        <authorList>
            <person name="Kim J.F."/>
            <person name="Kwak M.-J."/>
        </authorList>
    </citation>
    <scope>NUCLEOTIDE SEQUENCE [LARGE SCALE GENOMIC DNA]</scope>
    <source>
        <strain evidence="1 2">DS-58</strain>
    </source>
</reference>
<name>A0A0A2WIB4_9GAMM</name>
<evidence type="ECO:0000313" key="2">
    <source>
        <dbReference type="Proteomes" id="UP000030518"/>
    </source>
</evidence>
<dbReference type="AlphaFoldDB" id="A0A0A2WIB4"/>
<evidence type="ECO:0000313" key="1">
    <source>
        <dbReference type="EMBL" id="KGQ19931.1"/>
    </source>
</evidence>
<organism evidence="1 2">
    <name type="scientific">Lysobacter dokdonensis DS-58</name>
    <dbReference type="NCBI Taxonomy" id="1300345"/>
    <lineage>
        <taxon>Bacteria</taxon>
        <taxon>Pseudomonadati</taxon>
        <taxon>Pseudomonadota</taxon>
        <taxon>Gammaproteobacteria</taxon>
        <taxon>Lysobacterales</taxon>
        <taxon>Lysobacteraceae</taxon>
        <taxon>Noviluteimonas</taxon>
    </lineage>
</organism>
<gene>
    <name evidence="1" type="ORF">LF41_2438</name>
</gene>
<dbReference type="RefSeq" id="WP_036166873.1">
    <property type="nucleotide sequence ID" value="NZ_JRKJ01000005.1"/>
</dbReference>
<dbReference type="Proteomes" id="UP000030518">
    <property type="component" value="Unassembled WGS sequence"/>
</dbReference>
<sequence>MGEFALDISAFVQKAEGNVTQVVQKVSGHLLASVVLRTPVGNPSLWKSKPPKGYVGGRLRGNWNVSIGAGDFGTTPVRDQSGGATIARGTNILHGWKDGDIYLMNSLPYVRPIEYLGHSKQAPAGMVRLTVTEFQTFVEQAVNEVDK</sequence>
<dbReference type="eggNOG" id="ENOG502ZDW4">
    <property type="taxonomic scope" value="Bacteria"/>
</dbReference>
<dbReference type="OrthoDB" id="6650149at2"/>